<organism evidence="2 3">
    <name type="scientific">Paspalum notatum var. saurae</name>
    <dbReference type="NCBI Taxonomy" id="547442"/>
    <lineage>
        <taxon>Eukaryota</taxon>
        <taxon>Viridiplantae</taxon>
        <taxon>Streptophyta</taxon>
        <taxon>Embryophyta</taxon>
        <taxon>Tracheophyta</taxon>
        <taxon>Spermatophyta</taxon>
        <taxon>Magnoliopsida</taxon>
        <taxon>Liliopsida</taxon>
        <taxon>Poales</taxon>
        <taxon>Poaceae</taxon>
        <taxon>PACMAD clade</taxon>
        <taxon>Panicoideae</taxon>
        <taxon>Andropogonodae</taxon>
        <taxon>Paspaleae</taxon>
        <taxon>Paspalinae</taxon>
        <taxon>Paspalum</taxon>
    </lineage>
</organism>
<dbReference type="AlphaFoldDB" id="A0AAQ3TEI7"/>
<evidence type="ECO:0000313" key="2">
    <source>
        <dbReference type="EMBL" id="WVZ70537.1"/>
    </source>
</evidence>
<dbReference type="EMBL" id="CP144748">
    <property type="protein sequence ID" value="WVZ70537.1"/>
    <property type="molecule type" value="Genomic_DNA"/>
</dbReference>
<feature type="compositionally biased region" description="Basic residues" evidence="1">
    <location>
        <begin position="9"/>
        <end position="20"/>
    </location>
</feature>
<name>A0AAQ3TEI7_PASNO</name>
<evidence type="ECO:0000256" key="1">
    <source>
        <dbReference type="SAM" id="MobiDB-lite"/>
    </source>
</evidence>
<accession>A0AAQ3TEI7</accession>
<feature type="region of interest" description="Disordered" evidence="1">
    <location>
        <begin position="83"/>
        <end position="129"/>
    </location>
</feature>
<gene>
    <name evidence="2" type="ORF">U9M48_019197</name>
</gene>
<reference evidence="2 3" key="1">
    <citation type="submission" date="2024-02" db="EMBL/GenBank/DDBJ databases">
        <title>High-quality chromosome-scale genome assembly of Pensacola bahiagrass (Paspalum notatum Flugge var. saurae).</title>
        <authorList>
            <person name="Vega J.M."/>
            <person name="Podio M."/>
            <person name="Orjuela J."/>
            <person name="Siena L.A."/>
            <person name="Pessino S.C."/>
            <person name="Combes M.C."/>
            <person name="Mariac C."/>
            <person name="Albertini E."/>
            <person name="Pupilli F."/>
            <person name="Ortiz J.P.A."/>
            <person name="Leblanc O."/>
        </authorList>
    </citation>
    <scope>NUCLEOTIDE SEQUENCE [LARGE SCALE GENOMIC DNA]</scope>
    <source>
        <strain evidence="2">R1</strain>
        <tissue evidence="2">Leaf</tissue>
    </source>
</reference>
<feature type="compositionally biased region" description="Low complexity" evidence="1">
    <location>
        <begin position="53"/>
        <end position="67"/>
    </location>
</feature>
<proteinExistence type="predicted"/>
<sequence length="129" mass="13389">MAAGLLPGTRRRQHSPRHRSGGGAPPPGTQEAALLSPTRIGRRCSSLPGGECRGAAPPRPGDGAPRRCLSAVVLGSTCDRELRQGARRPCGSPLPGIPSDTASVRQHAPSREPWDTHNGDGDVYGASTK</sequence>
<evidence type="ECO:0000313" key="3">
    <source>
        <dbReference type="Proteomes" id="UP001341281"/>
    </source>
</evidence>
<feature type="compositionally biased region" description="Basic and acidic residues" evidence="1">
    <location>
        <begin position="109"/>
        <end position="120"/>
    </location>
</feature>
<protein>
    <submittedName>
        <fullName evidence="2">Uncharacterized protein</fullName>
    </submittedName>
</protein>
<keyword evidence="3" id="KW-1185">Reference proteome</keyword>
<feature type="region of interest" description="Disordered" evidence="1">
    <location>
        <begin position="1"/>
        <end position="67"/>
    </location>
</feature>
<dbReference type="Proteomes" id="UP001341281">
    <property type="component" value="Chromosome 04"/>
</dbReference>